<dbReference type="GeneID" id="26623440"/>
<protein>
    <submittedName>
        <fullName evidence="1">Uncharacterized protein</fullName>
    </submittedName>
</protein>
<dbReference type="KEGG" id="vg:26623440"/>
<evidence type="ECO:0000313" key="1">
    <source>
        <dbReference type="EMBL" id="AJD82797.1"/>
    </source>
</evidence>
<accession>A0A0B4ZZC9</accession>
<evidence type="ECO:0000313" key="2">
    <source>
        <dbReference type="Proteomes" id="UP000031727"/>
    </source>
</evidence>
<organism evidence="1 2">
    <name type="scientific">Achromobacter phage JWX</name>
    <dbReference type="NCBI Taxonomy" id="1589746"/>
    <lineage>
        <taxon>Viruses</taxon>
        <taxon>Duplodnaviria</taxon>
        <taxon>Heunggongvirae</taxon>
        <taxon>Uroviricota</taxon>
        <taxon>Caudoviricetes</taxon>
        <taxon>Steinhofvirus</taxon>
        <taxon>Steinhofvirus JWX</taxon>
    </lineage>
</organism>
<dbReference type="Proteomes" id="UP000031727">
    <property type="component" value="Segment"/>
</dbReference>
<keyword evidence="2" id="KW-1185">Reference proteome</keyword>
<dbReference type="RefSeq" id="YP_009196216.1">
    <property type="nucleotide sequence ID" value="NC_028768.1"/>
</dbReference>
<name>A0A0B4ZZC9_9CAUD</name>
<dbReference type="EMBL" id="KP202969">
    <property type="protein sequence ID" value="AJD82797.1"/>
    <property type="molecule type" value="Genomic_DNA"/>
</dbReference>
<gene>
    <name evidence="1" type="ORF">JWX_00031</name>
</gene>
<reference evidence="1 2" key="1">
    <citation type="submission" date="2014-11" db="EMBL/GenBank/DDBJ databases">
        <title>Characterization and genome comparisons of three Achromobacter phages of the Siphoviridae family.</title>
        <authorList>
            <person name="Dreiseikelmann B."/>
            <person name="Bunk B."/>
            <person name="Rohde M."/>
            <person name="Wittmann J."/>
        </authorList>
    </citation>
    <scope>NUCLEOTIDE SEQUENCE [LARGE SCALE GENOMIC DNA]</scope>
</reference>
<dbReference type="OrthoDB" id="39143at10239"/>
<sequence>MPRIRKIDRMKWMPGVYILDTDCAGETHGVKLEHCHTSHINVAVLTEIVLRAMLAKGSKK</sequence>
<proteinExistence type="predicted"/>